<dbReference type="Proteomes" id="UP000054560">
    <property type="component" value="Unassembled WGS sequence"/>
</dbReference>
<dbReference type="AlphaFoldDB" id="A0A0L0FIU0"/>
<dbReference type="Gene3D" id="2.60.40.1150">
    <property type="match status" value="1"/>
</dbReference>
<dbReference type="Pfam" id="PF09066">
    <property type="entry name" value="B2-adapt-app_C"/>
    <property type="match status" value="1"/>
</dbReference>
<dbReference type="GO" id="GO:0016192">
    <property type="term" value="P:vesicle-mediated transport"/>
    <property type="evidence" value="ECO:0007669"/>
    <property type="project" value="InterPro"/>
</dbReference>
<dbReference type="RefSeq" id="XP_014150293.1">
    <property type="nucleotide sequence ID" value="XM_014294818.1"/>
</dbReference>
<evidence type="ECO:0000313" key="3">
    <source>
        <dbReference type="Proteomes" id="UP000054560"/>
    </source>
</evidence>
<accession>A0A0L0FIU0</accession>
<dbReference type="STRING" id="667725.A0A0L0FIU0"/>
<dbReference type="OrthoDB" id="10254310at2759"/>
<dbReference type="Gene3D" id="3.30.310.10">
    <property type="entry name" value="TATA-Binding Protein"/>
    <property type="match status" value="1"/>
</dbReference>
<dbReference type="GO" id="GO:0006886">
    <property type="term" value="P:intracellular protein transport"/>
    <property type="evidence" value="ECO:0007669"/>
    <property type="project" value="InterPro"/>
</dbReference>
<dbReference type="InterPro" id="IPR015151">
    <property type="entry name" value="B-adaptin_app_sub_C"/>
</dbReference>
<dbReference type="SMART" id="SM01020">
    <property type="entry name" value="B2-adapt-app_C"/>
    <property type="match status" value="1"/>
</dbReference>
<evidence type="ECO:0000259" key="1">
    <source>
        <dbReference type="SMART" id="SM01020"/>
    </source>
</evidence>
<dbReference type="GeneID" id="25911609"/>
<sequence>MEMGFANKSNGQLFDFAMQLNKNSFALTHVDALRVNPPQLQPNQPIAQATLLLGTTGPVQRMTPLNNLQVAVKTNTGVLFFDCLVPHHVLFTADGEMERDDFLQNWRSISDAHERLTQIESIAVPEDRIEDVLRANNIFTIAKRSVDGRSLWYTSLKYTNGIYVMIEVTVLMGARNGTVAVRTKTADVVDGVTQAFRVILASQ</sequence>
<proteinExistence type="predicted"/>
<feature type="domain" description="Beta-adaptin appendage C-terminal subdomain" evidence="1">
    <location>
        <begin position="91"/>
        <end position="201"/>
    </location>
</feature>
<protein>
    <recommendedName>
        <fullName evidence="1">Beta-adaptin appendage C-terminal subdomain domain-containing protein</fullName>
    </recommendedName>
</protein>
<name>A0A0L0FIU0_9EUKA</name>
<evidence type="ECO:0000313" key="2">
    <source>
        <dbReference type="EMBL" id="KNC76391.1"/>
    </source>
</evidence>
<dbReference type="SUPFAM" id="SSF49348">
    <property type="entry name" value="Clathrin adaptor appendage domain"/>
    <property type="match status" value="1"/>
</dbReference>
<keyword evidence="3" id="KW-1185">Reference proteome</keyword>
<dbReference type="eggNOG" id="KOG1061">
    <property type="taxonomic scope" value="Eukaryota"/>
</dbReference>
<dbReference type="InterPro" id="IPR013037">
    <property type="entry name" value="Clathrin_b-adaptin_app_Ig-like"/>
</dbReference>
<dbReference type="EMBL" id="KQ243126">
    <property type="protein sequence ID" value="KNC76391.1"/>
    <property type="molecule type" value="Genomic_DNA"/>
</dbReference>
<dbReference type="InterPro" id="IPR012295">
    <property type="entry name" value="TBP_dom_sf"/>
</dbReference>
<organism evidence="2 3">
    <name type="scientific">Sphaeroforma arctica JP610</name>
    <dbReference type="NCBI Taxonomy" id="667725"/>
    <lineage>
        <taxon>Eukaryota</taxon>
        <taxon>Ichthyosporea</taxon>
        <taxon>Ichthyophonida</taxon>
        <taxon>Sphaeroforma</taxon>
    </lineage>
</organism>
<dbReference type="InterPro" id="IPR009028">
    <property type="entry name" value="Coatomer/calthrin_app_sub_C"/>
</dbReference>
<dbReference type="InterPro" id="IPR013041">
    <property type="entry name" value="Clathrin_app_Ig-like_sf"/>
</dbReference>
<dbReference type="SUPFAM" id="SSF55711">
    <property type="entry name" value="Subdomain of clathrin and coatomer appendage domain"/>
    <property type="match status" value="1"/>
</dbReference>
<reference evidence="2 3" key="1">
    <citation type="submission" date="2011-02" db="EMBL/GenBank/DDBJ databases">
        <title>The Genome Sequence of Sphaeroforma arctica JP610.</title>
        <authorList>
            <consortium name="The Broad Institute Genome Sequencing Platform"/>
            <person name="Russ C."/>
            <person name="Cuomo C."/>
            <person name="Young S.K."/>
            <person name="Zeng Q."/>
            <person name="Gargeya S."/>
            <person name="Alvarado L."/>
            <person name="Berlin A."/>
            <person name="Chapman S.B."/>
            <person name="Chen Z."/>
            <person name="Freedman E."/>
            <person name="Gellesch M."/>
            <person name="Goldberg J."/>
            <person name="Griggs A."/>
            <person name="Gujja S."/>
            <person name="Heilman E."/>
            <person name="Heiman D."/>
            <person name="Howarth C."/>
            <person name="Mehta T."/>
            <person name="Neiman D."/>
            <person name="Pearson M."/>
            <person name="Roberts A."/>
            <person name="Saif S."/>
            <person name="Shea T."/>
            <person name="Shenoy N."/>
            <person name="Sisk P."/>
            <person name="Stolte C."/>
            <person name="Sykes S."/>
            <person name="White J."/>
            <person name="Yandava C."/>
            <person name="Burger G."/>
            <person name="Gray M.W."/>
            <person name="Holland P.W.H."/>
            <person name="King N."/>
            <person name="Lang F.B.F."/>
            <person name="Roger A.J."/>
            <person name="Ruiz-Trillo I."/>
            <person name="Haas B."/>
            <person name="Nusbaum C."/>
            <person name="Birren B."/>
        </authorList>
    </citation>
    <scope>NUCLEOTIDE SEQUENCE [LARGE SCALE GENOMIC DNA]</scope>
    <source>
        <strain evidence="2 3">JP610</strain>
    </source>
</reference>
<gene>
    <name evidence="2" type="ORF">SARC_11105</name>
</gene>
<dbReference type="GO" id="GO:0030131">
    <property type="term" value="C:clathrin adaptor complex"/>
    <property type="evidence" value="ECO:0007669"/>
    <property type="project" value="InterPro"/>
</dbReference>